<dbReference type="GO" id="GO:0003700">
    <property type="term" value="F:DNA-binding transcription factor activity"/>
    <property type="evidence" value="ECO:0007669"/>
    <property type="project" value="InterPro"/>
</dbReference>
<evidence type="ECO:0000259" key="1">
    <source>
        <dbReference type="PROSITE" id="PS50995"/>
    </source>
</evidence>
<dbReference type="InterPro" id="IPR036388">
    <property type="entry name" value="WH-like_DNA-bd_sf"/>
</dbReference>
<protein>
    <recommendedName>
        <fullName evidence="1">HTH marR-type domain-containing protein</fullName>
    </recommendedName>
</protein>
<dbReference type="InterPro" id="IPR039422">
    <property type="entry name" value="MarR/SlyA-like"/>
</dbReference>
<evidence type="ECO:0000313" key="3">
    <source>
        <dbReference type="Proteomes" id="UP000627292"/>
    </source>
</evidence>
<reference evidence="2" key="2">
    <citation type="submission" date="2020-09" db="EMBL/GenBank/DDBJ databases">
        <authorList>
            <person name="Sun Q."/>
            <person name="Zhou Y."/>
        </authorList>
    </citation>
    <scope>NUCLEOTIDE SEQUENCE</scope>
    <source>
        <strain evidence="2">CGMCC 1.15290</strain>
    </source>
</reference>
<dbReference type="GO" id="GO:0006950">
    <property type="term" value="P:response to stress"/>
    <property type="evidence" value="ECO:0007669"/>
    <property type="project" value="TreeGrafter"/>
</dbReference>
<dbReference type="AlphaFoldDB" id="A0A917MVS6"/>
<name>A0A917MVS6_9BACT</name>
<evidence type="ECO:0000313" key="2">
    <source>
        <dbReference type="EMBL" id="GGH67167.1"/>
    </source>
</evidence>
<organism evidence="2 3">
    <name type="scientific">Filimonas zeae</name>
    <dbReference type="NCBI Taxonomy" id="1737353"/>
    <lineage>
        <taxon>Bacteria</taxon>
        <taxon>Pseudomonadati</taxon>
        <taxon>Bacteroidota</taxon>
        <taxon>Chitinophagia</taxon>
        <taxon>Chitinophagales</taxon>
        <taxon>Chitinophagaceae</taxon>
        <taxon>Filimonas</taxon>
    </lineage>
</organism>
<dbReference type="SUPFAM" id="SSF46785">
    <property type="entry name" value="Winged helix' DNA-binding domain"/>
    <property type="match status" value="1"/>
</dbReference>
<dbReference type="InterPro" id="IPR036390">
    <property type="entry name" value="WH_DNA-bd_sf"/>
</dbReference>
<proteinExistence type="predicted"/>
<dbReference type="Pfam" id="PF12802">
    <property type="entry name" value="MarR_2"/>
    <property type="match status" value="1"/>
</dbReference>
<dbReference type="PANTHER" id="PTHR33164:SF43">
    <property type="entry name" value="HTH-TYPE TRANSCRIPTIONAL REPRESSOR YETL"/>
    <property type="match status" value="1"/>
</dbReference>
<dbReference type="InterPro" id="IPR000835">
    <property type="entry name" value="HTH_MarR-typ"/>
</dbReference>
<dbReference type="RefSeq" id="WP_229687852.1">
    <property type="nucleotide sequence ID" value="NZ_BMIB01000002.1"/>
</dbReference>
<keyword evidence="3" id="KW-1185">Reference proteome</keyword>
<dbReference type="PROSITE" id="PS50995">
    <property type="entry name" value="HTH_MARR_2"/>
    <property type="match status" value="1"/>
</dbReference>
<gene>
    <name evidence="2" type="ORF">GCM10011379_22130</name>
</gene>
<dbReference type="PANTHER" id="PTHR33164">
    <property type="entry name" value="TRANSCRIPTIONAL REGULATOR, MARR FAMILY"/>
    <property type="match status" value="1"/>
</dbReference>
<dbReference type="SMART" id="SM00347">
    <property type="entry name" value="HTH_MARR"/>
    <property type="match status" value="1"/>
</dbReference>
<comment type="caution">
    <text evidence="2">The sequence shown here is derived from an EMBL/GenBank/DDBJ whole genome shotgun (WGS) entry which is preliminary data.</text>
</comment>
<sequence>MNCFAYFAADTLVMDRSPFNPDEQNSSNDMLLMAATERVSEAVRVMLWEQAKDYGLSPIQLRVLLFLESHHEDMATGTYLSREFNVTKATMSDVVKVLIEKKLVQKKENATDVRSQVLKLTAAGKKMAAATGQFAGKLLPYIESLDAKQKLMLKEVLLGMIFHLYKEGVVNTQRMCYNCVHYSLQQGRPFCALLQIPLVKETLRMDCPEHVLNPEA</sequence>
<feature type="domain" description="HTH marR-type" evidence="1">
    <location>
        <begin position="29"/>
        <end position="166"/>
    </location>
</feature>
<accession>A0A917MVS6</accession>
<dbReference type="Proteomes" id="UP000627292">
    <property type="component" value="Unassembled WGS sequence"/>
</dbReference>
<reference evidence="2" key="1">
    <citation type="journal article" date="2014" name="Int. J. Syst. Evol. Microbiol.">
        <title>Complete genome sequence of Corynebacterium casei LMG S-19264T (=DSM 44701T), isolated from a smear-ripened cheese.</title>
        <authorList>
            <consortium name="US DOE Joint Genome Institute (JGI-PGF)"/>
            <person name="Walter F."/>
            <person name="Albersmeier A."/>
            <person name="Kalinowski J."/>
            <person name="Ruckert C."/>
        </authorList>
    </citation>
    <scope>NUCLEOTIDE SEQUENCE</scope>
    <source>
        <strain evidence="2">CGMCC 1.15290</strain>
    </source>
</reference>
<dbReference type="Gene3D" id="1.10.10.10">
    <property type="entry name" value="Winged helix-like DNA-binding domain superfamily/Winged helix DNA-binding domain"/>
    <property type="match status" value="1"/>
</dbReference>
<dbReference type="EMBL" id="BMIB01000002">
    <property type="protein sequence ID" value="GGH67167.1"/>
    <property type="molecule type" value="Genomic_DNA"/>
</dbReference>